<evidence type="ECO:0000256" key="4">
    <source>
        <dbReference type="ARBA" id="ARBA00022679"/>
    </source>
</evidence>
<dbReference type="AlphaFoldDB" id="A0A841GZY7"/>
<dbReference type="Gene3D" id="3.90.550.10">
    <property type="entry name" value="Spore Coat Polysaccharide Biosynthesis Protein SpsA, Chain A"/>
    <property type="match status" value="1"/>
</dbReference>
<evidence type="ECO:0000313" key="9">
    <source>
        <dbReference type="Proteomes" id="UP000582837"/>
    </source>
</evidence>
<dbReference type="InterPro" id="IPR001173">
    <property type="entry name" value="Glyco_trans_2-like"/>
</dbReference>
<feature type="domain" description="Glycosyltransferase 2-like" evidence="7">
    <location>
        <begin position="49"/>
        <end position="218"/>
    </location>
</feature>
<keyword evidence="5 6" id="KW-0472">Membrane</keyword>
<dbReference type="Proteomes" id="UP000582837">
    <property type="component" value="Unassembled WGS sequence"/>
</dbReference>
<dbReference type="Pfam" id="PF00535">
    <property type="entry name" value="Glycos_transf_2"/>
    <property type="match status" value="1"/>
</dbReference>
<evidence type="ECO:0000256" key="3">
    <source>
        <dbReference type="ARBA" id="ARBA00022676"/>
    </source>
</evidence>
<dbReference type="RefSeq" id="WP_170034037.1">
    <property type="nucleotide sequence ID" value="NZ_JABDTL010000001.1"/>
</dbReference>
<evidence type="ECO:0000256" key="2">
    <source>
        <dbReference type="ARBA" id="ARBA00022475"/>
    </source>
</evidence>
<keyword evidence="4 8" id="KW-0808">Transferase</keyword>
<evidence type="ECO:0000256" key="5">
    <source>
        <dbReference type="ARBA" id="ARBA00023136"/>
    </source>
</evidence>
<reference evidence="8 9" key="1">
    <citation type="submission" date="2020-08" db="EMBL/GenBank/DDBJ databases">
        <title>Genomic Encyclopedia of Type Strains, Phase IV (KMG-IV): sequencing the most valuable type-strain genomes for metagenomic binning, comparative biology and taxonomic classification.</title>
        <authorList>
            <person name="Goeker M."/>
        </authorList>
    </citation>
    <scope>NUCLEOTIDE SEQUENCE [LARGE SCALE GENOMIC DNA]</scope>
    <source>
        <strain evidence="8 9">DSM 29007</strain>
    </source>
</reference>
<accession>A0A841GZY7</accession>
<proteinExistence type="predicted"/>
<dbReference type="PANTHER" id="PTHR43646:SF2">
    <property type="entry name" value="GLYCOSYLTRANSFERASE 2-LIKE DOMAIN-CONTAINING PROTEIN"/>
    <property type="match status" value="1"/>
</dbReference>
<feature type="transmembrane region" description="Helical" evidence="6">
    <location>
        <begin position="6"/>
        <end position="26"/>
    </location>
</feature>
<sequence>MLHSILFWLGAFTAIFFVGVFVELGIGGSRLRRLHQIPPLPDEEMPSVSIIVAARNEERAIEHALGSLLRQRGGEMEVIVVDDRSDDSTGAILDRMADVEPRLRVVHVTDLPKGWLGKNHALWMGAQSARGELLLFTDADIVMAPDAVARAAGYLSREGLDHLTVAPHVNMPGRLLTAFGVVFTIFFSLYTRPWRVRDPRSKQHVGIGAFNLVRADSYRRMGTHQAIAMRPDDDVKLGKLVKKNGMLQDFVLGPELVQVEWYSSIPEAVRGLRKNGFAGVDYRISLVMLATAVHVVFFIWPFIAVFATRGWTQAFYGFALLMILGLYAGCARAQKSAWWHGILFPIASVLFIVVIWNATIYALVNRGIEWRGTHYPLDELRANRI</sequence>
<dbReference type="SUPFAM" id="SSF53448">
    <property type="entry name" value="Nucleotide-diphospho-sugar transferases"/>
    <property type="match status" value="1"/>
</dbReference>
<keyword evidence="6" id="KW-0812">Transmembrane</keyword>
<dbReference type="PANTHER" id="PTHR43646">
    <property type="entry name" value="GLYCOSYLTRANSFERASE"/>
    <property type="match status" value="1"/>
</dbReference>
<organism evidence="8 9">
    <name type="scientific">Longimicrobium terrae</name>
    <dbReference type="NCBI Taxonomy" id="1639882"/>
    <lineage>
        <taxon>Bacteria</taxon>
        <taxon>Pseudomonadati</taxon>
        <taxon>Gemmatimonadota</taxon>
        <taxon>Longimicrobiia</taxon>
        <taxon>Longimicrobiales</taxon>
        <taxon>Longimicrobiaceae</taxon>
        <taxon>Longimicrobium</taxon>
    </lineage>
</organism>
<dbReference type="GO" id="GO:0005886">
    <property type="term" value="C:plasma membrane"/>
    <property type="evidence" value="ECO:0007669"/>
    <property type="project" value="UniProtKB-SubCell"/>
</dbReference>
<comment type="subcellular location">
    <subcellularLocation>
        <location evidence="1">Cell membrane</location>
    </subcellularLocation>
</comment>
<feature type="transmembrane region" description="Helical" evidence="6">
    <location>
        <begin position="175"/>
        <end position="192"/>
    </location>
</feature>
<evidence type="ECO:0000256" key="6">
    <source>
        <dbReference type="SAM" id="Phobius"/>
    </source>
</evidence>
<dbReference type="EMBL" id="JACHIA010000007">
    <property type="protein sequence ID" value="MBB6071286.1"/>
    <property type="molecule type" value="Genomic_DNA"/>
</dbReference>
<keyword evidence="2" id="KW-1003">Cell membrane</keyword>
<feature type="transmembrane region" description="Helical" evidence="6">
    <location>
        <begin position="284"/>
        <end position="307"/>
    </location>
</feature>
<comment type="caution">
    <text evidence="8">The sequence shown here is derived from an EMBL/GenBank/DDBJ whole genome shotgun (WGS) entry which is preliminary data.</text>
</comment>
<dbReference type="CDD" id="cd06423">
    <property type="entry name" value="CESA_like"/>
    <property type="match status" value="1"/>
</dbReference>
<feature type="transmembrane region" description="Helical" evidence="6">
    <location>
        <begin position="342"/>
        <end position="364"/>
    </location>
</feature>
<keyword evidence="6" id="KW-1133">Transmembrane helix</keyword>
<protein>
    <submittedName>
        <fullName evidence="8">Cellulose synthase/poly-beta-1,6-N-acetylglucosamine synthase-like glycosyltransferase</fullName>
    </submittedName>
</protein>
<feature type="transmembrane region" description="Helical" evidence="6">
    <location>
        <begin position="313"/>
        <end position="330"/>
    </location>
</feature>
<name>A0A841GZY7_9BACT</name>
<evidence type="ECO:0000259" key="7">
    <source>
        <dbReference type="Pfam" id="PF00535"/>
    </source>
</evidence>
<dbReference type="InterPro" id="IPR029044">
    <property type="entry name" value="Nucleotide-diphossugar_trans"/>
</dbReference>
<gene>
    <name evidence="8" type="ORF">HNQ61_002910</name>
</gene>
<evidence type="ECO:0000256" key="1">
    <source>
        <dbReference type="ARBA" id="ARBA00004236"/>
    </source>
</evidence>
<keyword evidence="3" id="KW-0328">Glycosyltransferase</keyword>
<keyword evidence="9" id="KW-1185">Reference proteome</keyword>
<dbReference type="GO" id="GO:0016757">
    <property type="term" value="F:glycosyltransferase activity"/>
    <property type="evidence" value="ECO:0007669"/>
    <property type="project" value="UniProtKB-KW"/>
</dbReference>
<evidence type="ECO:0000313" key="8">
    <source>
        <dbReference type="EMBL" id="MBB6071286.1"/>
    </source>
</evidence>